<name>A0AAN2C8N6_UNVUL</name>
<evidence type="ECO:0000256" key="11">
    <source>
        <dbReference type="RuleBase" id="RU003357"/>
    </source>
</evidence>
<keyword evidence="2 10" id="KW-0813">Transport</keyword>
<dbReference type="InterPro" id="IPR039426">
    <property type="entry name" value="TonB-dep_rcpt-like"/>
</dbReference>
<proteinExistence type="inferred from homology"/>
<feature type="signal peptide" evidence="12">
    <location>
        <begin position="1"/>
        <end position="25"/>
    </location>
</feature>
<evidence type="ECO:0000256" key="7">
    <source>
        <dbReference type="ARBA" id="ARBA00023136"/>
    </source>
</evidence>
<evidence type="ECO:0000256" key="1">
    <source>
        <dbReference type="ARBA" id="ARBA00004571"/>
    </source>
</evidence>
<dbReference type="GO" id="GO:0009279">
    <property type="term" value="C:cell outer membrane"/>
    <property type="evidence" value="ECO:0007669"/>
    <property type="project" value="UniProtKB-SubCell"/>
</dbReference>
<sequence length="760" mass="81188">MDRNRLVLAALVFTAAALCSTVAPARADVVGIVRGTLTGADRRPLPQVAVTLTGERVALTATTGEDGRFAFARVPFGRYRLAARGPAGTASATVEVASDAVVDVALIAAPVIGRATATATGVRGTPVSQNAFGANRLAALPRNDRLDAVVEQVPGVVRFSYDEPVAHGFHGLSYELDGAPLPQSTSSNFAQLIDPRNAQAVEVFTGAFPAEFGGSRQGAIVNVISGGTDAGARGGALTLGGGELGTADVRLTQRFTSGKAQIALAFNGSRTGRGLDSPSRDAQHDDSSASDQFLRIAVPLSERNLLALDLSNQYSSFQIPINLRANDPNSPLVAAPGTDDVQNEYDRFASLSFTRTSRDGNGYVRVVPWARYNRVSYNGDLERDVQAFVNNGDGTTTPQNGLRQDRTASYAGLRISTFHASDRHAIKAGIDLTQENVRSNALIRITGAPDFVDNAAQRGTQTGIYVEDKWTPAARLAINAGVRWDRSTGYVGGAQLGPRIEINDEVAPGTVLHAYYGRLYSAPGLEDTRRDAVVTQTASSAAPVYDLKPERDTYVELGIARTFRPGLRGYVNAFNRTAVNVLDTTQLANTPLFAVFNNAVGRVRGAELRVDGSSPRSDLGISATFSRAEAGGVSGSTFLFPPQSAGDITLQPEDHDQRWEANAFATRRFGAGLRSFATLQTEYGTGFPVQFQNGQGRLPAHWLVDASVGRQPDRAARSLGYTLSVDNLLDHRFLIKANNGFNTTQWNAPRRIVLRITAPW</sequence>
<dbReference type="GO" id="GO:0030246">
    <property type="term" value="F:carbohydrate binding"/>
    <property type="evidence" value="ECO:0007669"/>
    <property type="project" value="InterPro"/>
</dbReference>
<dbReference type="PANTHER" id="PTHR30069:SF29">
    <property type="entry name" value="HEMOGLOBIN AND HEMOGLOBIN-HAPTOGLOBIN-BINDING PROTEIN 1-RELATED"/>
    <property type="match status" value="1"/>
</dbReference>
<dbReference type="PROSITE" id="PS52016">
    <property type="entry name" value="TONB_DEPENDENT_REC_3"/>
    <property type="match status" value="1"/>
</dbReference>
<organism evidence="15 16">
    <name type="scientific">Vulcanimicrobium alpinum</name>
    <dbReference type="NCBI Taxonomy" id="3016050"/>
    <lineage>
        <taxon>Bacteria</taxon>
        <taxon>Bacillati</taxon>
        <taxon>Vulcanimicrobiota</taxon>
        <taxon>Vulcanimicrobiia</taxon>
        <taxon>Vulcanimicrobiales</taxon>
        <taxon>Vulcanimicrobiaceae</taxon>
        <taxon>Vulcanimicrobium</taxon>
    </lineage>
</organism>
<keyword evidence="3 10" id="KW-1134">Transmembrane beta strand</keyword>
<dbReference type="SUPFAM" id="SSF49452">
    <property type="entry name" value="Starch-binding domain-like"/>
    <property type="match status" value="1"/>
</dbReference>
<evidence type="ECO:0000256" key="2">
    <source>
        <dbReference type="ARBA" id="ARBA00022448"/>
    </source>
</evidence>
<gene>
    <name evidence="15" type="ORF">WPS_04320</name>
</gene>
<evidence type="ECO:0008006" key="17">
    <source>
        <dbReference type="Google" id="ProtNLM"/>
    </source>
</evidence>
<evidence type="ECO:0000256" key="12">
    <source>
        <dbReference type="SAM" id="SignalP"/>
    </source>
</evidence>
<dbReference type="InterPro" id="IPR013784">
    <property type="entry name" value="Carb-bd-like_fold"/>
</dbReference>
<dbReference type="PANTHER" id="PTHR30069">
    <property type="entry name" value="TONB-DEPENDENT OUTER MEMBRANE RECEPTOR"/>
    <property type="match status" value="1"/>
</dbReference>
<evidence type="ECO:0000256" key="4">
    <source>
        <dbReference type="ARBA" id="ARBA00022692"/>
    </source>
</evidence>
<evidence type="ECO:0000259" key="13">
    <source>
        <dbReference type="Pfam" id="PF00593"/>
    </source>
</evidence>
<dbReference type="EMBL" id="AP025523">
    <property type="protein sequence ID" value="BDE05156.1"/>
    <property type="molecule type" value="Genomic_DNA"/>
</dbReference>
<feature type="domain" description="TonB-dependent receptor-like beta-barrel" evidence="13">
    <location>
        <begin position="312"/>
        <end position="728"/>
    </location>
</feature>
<keyword evidence="6 11" id="KW-0798">TonB box</keyword>
<dbReference type="AlphaFoldDB" id="A0AAN2C8N6"/>
<comment type="subcellular location">
    <subcellularLocation>
        <location evidence="1 10">Cell outer membrane</location>
        <topology evidence="1 10">Multi-pass membrane protein</topology>
    </subcellularLocation>
</comment>
<dbReference type="Pfam" id="PF13620">
    <property type="entry name" value="CarboxypepD_reg"/>
    <property type="match status" value="1"/>
</dbReference>
<keyword evidence="7 10" id="KW-0472">Membrane</keyword>
<dbReference type="Gene3D" id="2.170.130.10">
    <property type="entry name" value="TonB-dependent receptor, plug domain"/>
    <property type="match status" value="1"/>
</dbReference>
<feature type="domain" description="TonB-dependent receptor plug" evidence="14">
    <location>
        <begin position="123"/>
        <end position="218"/>
    </location>
</feature>
<evidence type="ECO:0000256" key="8">
    <source>
        <dbReference type="ARBA" id="ARBA00023170"/>
    </source>
</evidence>
<dbReference type="Pfam" id="PF00593">
    <property type="entry name" value="TonB_dep_Rec_b-barrel"/>
    <property type="match status" value="1"/>
</dbReference>
<evidence type="ECO:0000256" key="9">
    <source>
        <dbReference type="ARBA" id="ARBA00023237"/>
    </source>
</evidence>
<evidence type="ECO:0000313" key="15">
    <source>
        <dbReference type="EMBL" id="BDE05156.1"/>
    </source>
</evidence>
<evidence type="ECO:0000313" key="16">
    <source>
        <dbReference type="Proteomes" id="UP001317532"/>
    </source>
</evidence>
<evidence type="ECO:0000259" key="14">
    <source>
        <dbReference type="Pfam" id="PF07715"/>
    </source>
</evidence>
<dbReference type="KEGG" id="vab:WPS_04320"/>
<dbReference type="InterPro" id="IPR037066">
    <property type="entry name" value="Plug_dom_sf"/>
</dbReference>
<feature type="chain" id="PRO_5043041204" description="TonB-dependent receptor" evidence="12">
    <location>
        <begin position="26"/>
        <end position="760"/>
    </location>
</feature>
<keyword evidence="5 12" id="KW-0732">Signal</keyword>
<dbReference type="GO" id="GO:0044718">
    <property type="term" value="P:siderophore transmembrane transport"/>
    <property type="evidence" value="ECO:0007669"/>
    <property type="project" value="TreeGrafter"/>
</dbReference>
<dbReference type="InterPro" id="IPR000531">
    <property type="entry name" value="Beta-barrel_TonB"/>
</dbReference>
<keyword evidence="9 10" id="KW-0998">Cell outer membrane</keyword>
<evidence type="ECO:0000256" key="3">
    <source>
        <dbReference type="ARBA" id="ARBA00022452"/>
    </source>
</evidence>
<dbReference type="Gene3D" id="2.40.170.20">
    <property type="entry name" value="TonB-dependent receptor, beta-barrel domain"/>
    <property type="match status" value="1"/>
</dbReference>
<dbReference type="InterPro" id="IPR012910">
    <property type="entry name" value="Plug_dom"/>
</dbReference>
<protein>
    <recommendedName>
        <fullName evidence="17">TonB-dependent receptor</fullName>
    </recommendedName>
</protein>
<reference evidence="15 16" key="1">
    <citation type="journal article" date="2022" name="ISME Commun">
        <title>Vulcanimicrobium alpinus gen. nov. sp. nov., the first cultivated representative of the candidate phylum 'Eremiobacterota', is a metabolically versatile aerobic anoxygenic phototroph.</title>
        <authorList>
            <person name="Yabe S."/>
            <person name="Muto K."/>
            <person name="Abe K."/>
            <person name="Yokota A."/>
            <person name="Staudigel H."/>
            <person name="Tebo B.M."/>
        </authorList>
    </citation>
    <scope>NUCLEOTIDE SEQUENCE [LARGE SCALE GENOMIC DNA]</scope>
    <source>
        <strain evidence="15 16">WC8-2</strain>
    </source>
</reference>
<keyword evidence="4 10" id="KW-0812">Transmembrane</keyword>
<evidence type="ECO:0000256" key="10">
    <source>
        <dbReference type="PROSITE-ProRule" id="PRU01360"/>
    </source>
</evidence>
<dbReference type="InterPro" id="IPR036942">
    <property type="entry name" value="Beta-barrel_TonB_sf"/>
</dbReference>
<dbReference type="Pfam" id="PF07715">
    <property type="entry name" value="Plug"/>
    <property type="match status" value="1"/>
</dbReference>
<dbReference type="SUPFAM" id="SSF56935">
    <property type="entry name" value="Porins"/>
    <property type="match status" value="1"/>
</dbReference>
<accession>A0AAN2C8N6</accession>
<comment type="similarity">
    <text evidence="10 11">Belongs to the TonB-dependent receptor family.</text>
</comment>
<evidence type="ECO:0000256" key="5">
    <source>
        <dbReference type="ARBA" id="ARBA00022729"/>
    </source>
</evidence>
<keyword evidence="8" id="KW-0675">Receptor</keyword>
<dbReference type="Proteomes" id="UP001317532">
    <property type="component" value="Chromosome"/>
</dbReference>
<dbReference type="Gene3D" id="2.60.40.1120">
    <property type="entry name" value="Carboxypeptidase-like, regulatory domain"/>
    <property type="match status" value="1"/>
</dbReference>
<dbReference type="GO" id="GO:0015344">
    <property type="term" value="F:siderophore uptake transmembrane transporter activity"/>
    <property type="evidence" value="ECO:0007669"/>
    <property type="project" value="TreeGrafter"/>
</dbReference>
<keyword evidence="16" id="KW-1185">Reference proteome</keyword>
<evidence type="ECO:0000256" key="6">
    <source>
        <dbReference type="ARBA" id="ARBA00023077"/>
    </source>
</evidence>